<dbReference type="EMBL" id="MU277199">
    <property type="protein sequence ID" value="KAI0064342.1"/>
    <property type="molecule type" value="Genomic_DNA"/>
</dbReference>
<evidence type="ECO:0000313" key="2">
    <source>
        <dbReference type="Proteomes" id="UP000814140"/>
    </source>
</evidence>
<reference evidence="1" key="1">
    <citation type="submission" date="2021-03" db="EMBL/GenBank/DDBJ databases">
        <authorList>
            <consortium name="DOE Joint Genome Institute"/>
            <person name="Ahrendt S."/>
            <person name="Looney B.P."/>
            <person name="Miyauchi S."/>
            <person name="Morin E."/>
            <person name="Drula E."/>
            <person name="Courty P.E."/>
            <person name="Chicoki N."/>
            <person name="Fauchery L."/>
            <person name="Kohler A."/>
            <person name="Kuo A."/>
            <person name="Labutti K."/>
            <person name="Pangilinan J."/>
            <person name="Lipzen A."/>
            <person name="Riley R."/>
            <person name="Andreopoulos W."/>
            <person name="He G."/>
            <person name="Johnson J."/>
            <person name="Barry K.W."/>
            <person name="Grigoriev I.V."/>
            <person name="Nagy L."/>
            <person name="Hibbett D."/>
            <person name="Henrissat B."/>
            <person name="Matheny P.B."/>
            <person name="Labbe J."/>
            <person name="Martin F."/>
        </authorList>
    </citation>
    <scope>NUCLEOTIDE SEQUENCE</scope>
    <source>
        <strain evidence="1">HHB10654</strain>
    </source>
</reference>
<evidence type="ECO:0000313" key="1">
    <source>
        <dbReference type="EMBL" id="KAI0064342.1"/>
    </source>
</evidence>
<protein>
    <submittedName>
        <fullName evidence="1">Uncharacterized protein</fullName>
    </submittedName>
</protein>
<organism evidence="1 2">
    <name type="scientific">Artomyces pyxidatus</name>
    <dbReference type="NCBI Taxonomy" id="48021"/>
    <lineage>
        <taxon>Eukaryota</taxon>
        <taxon>Fungi</taxon>
        <taxon>Dikarya</taxon>
        <taxon>Basidiomycota</taxon>
        <taxon>Agaricomycotina</taxon>
        <taxon>Agaricomycetes</taxon>
        <taxon>Russulales</taxon>
        <taxon>Auriscalpiaceae</taxon>
        <taxon>Artomyces</taxon>
    </lineage>
</organism>
<name>A0ACB8T788_9AGAM</name>
<dbReference type="Proteomes" id="UP000814140">
    <property type="component" value="Unassembled WGS sequence"/>
</dbReference>
<accession>A0ACB8T788</accession>
<sequence length="474" mass="52499">MAEHGGMPLLSGPAPPPHDSSRADISCRRCNKEFNIIFTRARRCNHCGYSYCSSCSDYQALMPRSGMGAGYDPVAVCAFCIENLTITAGGRNYLKSLSLVRLKRYVDAYDIKAVGVLEKDELIQKIVNARGQNGCLPHDNETYYRKYSVPNGRTGRPRGLFSRSDAPPQHVQSTPPRQPNPSFARPDLDPSQRQRRASQPQSSSSSSRSQPYPPPRSTPPPVHSPRPQPANSSTPPFTRPNTAHPPPTQEQPPWQHNAPRPSSAAPAAPVQPPHIPSLDELLDMSDDSLTKLSIGSLKGVLFQNHVNARLLLEKDELVARVRALVDDERRERAREAAIHAREEEEIVERQHAMMEEHWLREEQLRREREAREQPAQGTPSGGDGTHIHEPSSTSAPPPPAYGATPIRPNAAAELERTGLCVICQDEEANIAIVDCGHLAMCRSCSDLVMSSSRECPLCRTRIVTEARLLRIFKT</sequence>
<comment type="caution">
    <text evidence="1">The sequence shown here is derived from an EMBL/GenBank/DDBJ whole genome shotgun (WGS) entry which is preliminary data.</text>
</comment>
<keyword evidence="2" id="KW-1185">Reference proteome</keyword>
<gene>
    <name evidence="1" type="ORF">BV25DRAFT_1800691</name>
</gene>
<reference evidence="1" key="2">
    <citation type="journal article" date="2022" name="New Phytol.">
        <title>Evolutionary transition to the ectomycorrhizal habit in the genomes of a hyperdiverse lineage of mushroom-forming fungi.</title>
        <authorList>
            <person name="Looney B."/>
            <person name="Miyauchi S."/>
            <person name="Morin E."/>
            <person name="Drula E."/>
            <person name="Courty P.E."/>
            <person name="Kohler A."/>
            <person name="Kuo A."/>
            <person name="LaButti K."/>
            <person name="Pangilinan J."/>
            <person name="Lipzen A."/>
            <person name="Riley R."/>
            <person name="Andreopoulos W."/>
            <person name="He G."/>
            <person name="Johnson J."/>
            <person name="Nolan M."/>
            <person name="Tritt A."/>
            <person name="Barry K.W."/>
            <person name="Grigoriev I.V."/>
            <person name="Nagy L.G."/>
            <person name="Hibbett D."/>
            <person name="Henrissat B."/>
            <person name="Matheny P.B."/>
            <person name="Labbe J."/>
            <person name="Martin F.M."/>
        </authorList>
    </citation>
    <scope>NUCLEOTIDE SEQUENCE</scope>
    <source>
        <strain evidence="1">HHB10654</strain>
    </source>
</reference>
<proteinExistence type="predicted"/>